<protein>
    <submittedName>
        <fullName evidence="3">GMC_OxRdtase_N domain-containing protein</fullName>
    </submittedName>
</protein>
<accession>A0A1I7XWC8</accession>
<reference evidence="3" key="1">
    <citation type="submission" date="2016-11" db="UniProtKB">
        <authorList>
            <consortium name="WormBaseParasite"/>
        </authorList>
    </citation>
    <scope>IDENTIFICATION</scope>
</reference>
<proteinExistence type="predicted"/>
<dbReference type="WBParaSite" id="L893_g10161.t1">
    <property type="protein sequence ID" value="L893_g10161.t1"/>
    <property type="gene ID" value="L893_g10161"/>
</dbReference>
<name>A0A1I7XWC8_9BILA</name>
<evidence type="ECO:0000256" key="1">
    <source>
        <dbReference type="SAM" id="MobiDB-lite"/>
    </source>
</evidence>
<feature type="compositionally biased region" description="Basic and acidic residues" evidence="1">
    <location>
        <begin position="85"/>
        <end position="97"/>
    </location>
</feature>
<dbReference type="AlphaFoldDB" id="A0A1I7XWC8"/>
<evidence type="ECO:0000313" key="2">
    <source>
        <dbReference type="Proteomes" id="UP000095287"/>
    </source>
</evidence>
<evidence type="ECO:0000313" key="3">
    <source>
        <dbReference type="WBParaSite" id="L893_g10161.t1"/>
    </source>
</evidence>
<keyword evidence="2" id="KW-1185">Reference proteome</keyword>
<dbReference type="Proteomes" id="UP000095287">
    <property type="component" value="Unplaced"/>
</dbReference>
<organism evidence="2 3">
    <name type="scientific">Steinernema glaseri</name>
    <dbReference type="NCBI Taxonomy" id="37863"/>
    <lineage>
        <taxon>Eukaryota</taxon>
        <taxon>Metazoa</taxon>
        <taxon>Ecdysozoa</taxon>
        <taxon>Nematoda</taxon>
        <taxon>Chromadorea</taxon>
        <taxon>Rhabditida</taxon>
        <taxon>Tylenchina</taxon>
        <taxon>Panagrolaimomorpha</taxon>
        <taxon>Strongyloidoidea</taxon>
        <taxon>Steinernematidae</taxon>
        <taxon>Steinernema</taxon>
    </lineage>
</organism>
<feature type="region of interest" description="Disordered" evidence="1">
    <location>
        <begin position="69"/>
        <end position="106"/>
    </location>
</feature>
<sequence length="324" mass="36198">MIRRQRKKPYFALVPLHFATARSSFPFVIANHRDDCMFNEEPSARRLLNYASERVGARKLGGRTEAELRISVTTTTKNGAPPRDQAPENEHEPRGERPMTFAERTLHPSEVRRSRFRVARGSAGPLQSGALSYGQRGPNGPINVDLTMWTMNPQGREYLSFGAGKFQDERALLRDALEDIWIYGEQMAVFWSTIYDKQNLAMEFCGCVSGRKSVPPPGIANGAAERFSAKLVRWRRRRDAPRGDKLSPRGLITRGSYKEVFTSGSTGGALVIMSLTIRSSKVSRRRRKEGPRRVAGCGTEILARLSVTGAPPLVMELAFMSGLR</sequence>